<name>A0A916EJR0_9GLOM</name>
<evidence type="ECO:0000259" key="1">
    <source>
        <dbReference type="Pfam" id="PF07714"/>
    </source>
</evidence>
<dbReference type="VEuPathDB" id="FungiDB:RhiirFUN_000072"/>
<organism evidence="2 3">
    <name type="scientific">Rhizophagus irregularis</name>
    <dbReference type="NCBI Taxonomy" id="588596"/>
    <lineage>
        <taxon>Eukaryota</taxon>
        <taxon>Fungi</taxon>
        <taxon>Fungi incertae sedis</taxon>
        <taxon>Mucoromycota</taxon>
        <taxon>Glomeromycotina</taxon>
        <taxon>Glomeromycetes</taxon>
        <taxon>Glomerales</taxon>
        <taxon>Glomeraceae</taxon>
        <taxon>Rhizophagus</taxon>
    </lineage>
</organism>
<sequence>MCHLFLSEVIYSVKENYGITQNPNTKDYIQPNTKVALKCLNNSQNFLDEFINEVKAYTNQKIDNILKIYGISQNTNTKEYIMVLEYAEGDFNSYLKDKCEDFDWYNGLNNRPNSIELKESIDLFYNSLYRLNQHFEISIEKEQLVDREIEKQFNKTQEYRKENFLSIKNNQLTSHTQAIYTSRLLNSFTKDLPKYEDNFNSNTVEITDFTNL</sequence>
<gene>
    <name evidence="2" type="ORF">CHRIB12_LOCUS20632</name>
</gene>
<evidence type="ECO:0000313" key="3">
    <source>
        <dbReference type="Proteomes" id="UP000684084"/>
    </source>
</evidence>
<dbReference type="OrthoDB" id="2441221at2759"/>
<reference evidence="2" key="1">
    <citation type="submission" date="2020-05" db="EMBL/GenBank/DDBJ databases">
        <authorList>
            <person name="Rincon C."/>
            <person name="Sanders R I."/>
            <person name="Robbins C."/>
            <person name="Chaturvedi A."/>
        </authorList>
    </citation>
    <scope>NUCLEOTIDE SEQUENCE</scope>
    <source>
        <strain evidence="2">CHB12</strain>
    </source>
</reference>
<dbReference type="GO" id="GO:0004672">
    <property type="term" value="F:protein kinase activity"/>
    <property type="evidence" value="ECO:0007669"/>
    <property type="project" value="InterPro"/>
</dbReference>
<dbReference type="Pfam" id="PF07714">
    <property type="entry name" value="PK_Tyr_Ser-Thr"/>
    <property type="match status" value="1"/>
</dbReference>
<comment type="caution">
    <text evidence="2">The sequence shown here is derived from an EMBL/GenBank/DDBJ whole genome shotgun (WGS) entry which is preliminary data.</text>
</comment>
<feature type="domain" description="Serine-threonine/tyrosine-protein kinase catalytic" evidence="1">
    <location>
        <begin position="30"/>
        <end position="112"/>
    </location>
</feature>
<dbReference type="InterPro" id="IPR001245">
    <property type="entry name" value="Ser-Thr/Tyr_kinase_cat_dom"/>
</dbReference>
<accession>A0A916EJR0</accession>
<dbReference type="EMBL" id="CAGKOT010000061">
    <property type="protein sequence ID" value="CAB5388488.1"/>
    <property type="molecule type" value="Genomic_DNA"/>
</dbReference>
<evidence type="ECO:0000313" key="2">
    <source>
        <dbReference type="EMBL" id="CAB5388488.1"/>
    </source>
</evidence>
<proteinExistence type="predicted"/>
<protein>
    <recommendedName>
        <fullName evidence="1">Serine-threonine/tyrosine-protein kinase catalytic domain-containing protein</fullName>
    </recommendedName>
</protein>
<dbReference type="Proteomes" id="UP000684084">
    <property type="component" value="Unassembled WGS sequence"/>
</dbReference>
<dbReference type="AlphaFoldDB" id="A0A916EJR0"/>